<evidence type="ECO:0000313" key="1">
    <source>
        <dbReference type="EMBL" id="NGO40656.1"/>
    </source>
</evidence>
<dbReference type="Proteomes" id="UP001518140">
    <property type="component" value="Unassembled WGS sequence"/>
</dbReference>
<organism evidence="1 2">
    <name type="scientific">Streptomyces ureilyticus</name>
    <dbReference type="NCBI Taxonomy" id="1775131"/>
    <lineage>
        <taxon>Bacteria</taxon>
        <taxon>Bacillati</taxon>
        <taxon>Actinomycetota</taxon>
        <taxon>Actinomycetes</taxon>
        <taxon>Kitasatosporales</taxon>
        <taxon>Streptomycetaceae</taxon>
        <taxon>Streptomyces</taxon>
    </lineage>
</organism>
<proteinExistence type="predicted"/>
<keyword evidence="2" id="KW-1185">Reference proteome</keyword>
<evidence type="ECO:0000313" key="2">
    <source>
        <dbReference type="Proteomes" id="UP001518140"/>
    </source>
</evidence>
<name>A0ABX0DFK8_9ACTN</name>
<gene>
    <name evidence="1" type="ORF">G6048_00290</name>
</gene>
<dbReference type="RefSeq" id="WP_165337342.1">
    <property type="nucleotide sequence ID" value="NZ_JAAKZX010000001.1"/>
</dbReference>
<comment type="caution">
    <text evidence="1">The sequence shown here is derived from an EMBL/GenBank/DDBJ whole genome shotgun (WGS) entry which is preliminary data.</text>
</comment>
<sequence length="223" mass="24943">MTQNPAARFLQDTDEVAIRRIRREEARSRHQRTASAQRRANYLKDAADRLGSQQAVADRLGTSGAAVSKAITQASTRQTAEELPVTYIEVELPTASDAVLTADEWRQLPEADRPAAAHVAESAWRARARLLQGMLHTAEQTARAYGEVWYNHRRGLDQLTVKQMHEELREEESGLPDHLLPSTTGELAAAVTLAAEAAESLRQQLVACWAEQDRWRDRQNGQL</sequence>
<protein>
    <submittedName>
        <fullName evidence="1">Uncharacterized protein</fullName>
    </submittedName>
</protein>
<dbReference type="EMBL" id="JAAKZX010000001">
    <property type="protein sequence ID" value="NGO40656.1"/>
    <property type="molecule type" value="Genomic_DNA"/>
</dbReference>
<reference evidence="1 2" key="1">
    <citation type="submission" date="2020-02" db="EMBL/GenBank/DDBJ databases">
        <title>Whole-genome analyses of novel actinobacteria.</title>
        <authorList>
            <person name="Sahin N."/>
            <person name="Tokatli A."/>
        </authorList>
    </citation>
    <scope>NUCLEOTIDE SEQUENCE [LARGE SCALE GENOMIC DNA]</scope>
    <source>
        <strain evidence="1 2">YC419</strain>
    </source>
</reference>
<accession>A0ABX0DFK8</accession>